<sequence length="133" mass="14462">MQQQAQQQHQQSLRLHGHNVILSASSSVIIARIANWSEGDGNELVLHVPSLEVGELLIRCMYQAQPQLQQCSQALLQLVTLAAGHPCSWSPLQLVTLADSLDAPKVAEAASQQLQLLAADPSAQLQWQTALQI</sequence>
<keyword evidence="3" id="KW-1185">Reference proteome</keyword>
<evidence type="ECO:0000313" key="2">
    <source>
        <dbReference type="EMBL" id="SZX63095.1"/>
    </source>
</evidence>
<reference evidence="1 3" key="1">
    <citation type="submission" date="2016-10" db="EMBL/GenBank/DDBJ databases">
        <authorList>
            <person name="Cai Z."/>
        </authorList>
    </citation>
    <scope>NUCLEOTIDE SEQUENCE [LARGE SCALE GENOMIC DNA]</scope>
</reference>
<organism evidence="1 3">
    <name type="scientific">Tetradesmus obliquus</name>
    <name type="common">Green alga</name>
    <name type="synonym">Acutodesmus obliquus</name>
    <dbReference type="NCBI Taxonomy" id="3088"/>
    <lineage>
        <taxon>Eukaryota</taxon>
        <taxon>Viridiplantae</taxon>
        <taxon>Chlorophyta</taxon>
        <taxon>core chlorophytes</taxon>
        <taxon>Chlorophyceae</taxon>
        <taxon>CS clade</taxon>
        <taxon>Sphaeropleales</taxon>
        <taxon>Scenedesmaceae</taxon>
        <taxon>Tetradesmus</taxon>
    </lineage>
</organism>
<evidence type="ECO:0000313" key="3">
    <source>
        <dbReference type="Proteomes" id="UP000256970"/>
    </source>
</evidence>
<accession>A0A383V2T7</accession>
<evidence type="ECO:0000313" key="1">
    <source>
        <dbReference type="EMBL" id="SZX59865.1"/>
    </source>
</evidence>
<dbReference type="EMBL" id="FNXT01000031">
    <property type="protein sequence ID" value="SZX59865.1"/>
    <property type="molecule type" value="Genomic_DNA"/>
</dbReference>
<dbReference type="AlphaFoldDB" id="A0A383V2T7"/>
<proteinExistence type="predicted"/>
<dbReference type="Gene3D" id="3.30.710.10">
    <property type="entry name" value="Potassium Channel Kv1.1, Chain A"/>
    <property type="match status" value="1"/>
</dbReference>
<evidence type="ECO:0008006" key="4">
    <source>
        <dbReference type="Google" id="ProtNLM"/>
    </source>
</evidence>
<dbReference type="Proteomes" id="UP000256970">
    <property type="component" value="Unassembled WGS sequence"/>
</dbReference>
<protein>
    <recommendedName>
        <fullName evidence="4">BTB domain-containing protein</fullName>
    </recommendedName>
</protein>
<dbReference type="EMBL" id="FNXT01000284">
    <property type="protein sequence ID" value="SZX63095.1"/>
    <property type="molecule type" value="Genomic_DNA"/>
</dbReference>
<gene>
    <name evidence="2" type="ORF">BQ4739_LOCUS3658</name>
    <name evidence="1" type="ORF">BQ4739_LOCUS467</name>
</gene>
<name>A0A383V2T7_TETOB</name>
<dbReference type="InterPro" id="IPR011333">
    <property type="entry name" value="SKP1/BTB/POZ_sf"/>
</dbReference>